<protein>
    <submittedName>
        <fullName evidence="2">Polysaccharide deacetylase</fullName>
    </submittedName>
</protein>
<dbReference type="InterPro" id="IPR011330">
    <property type="entry name" value="Glyco_hydro/deAcase_b/a-brl"/>
</dbReference>
<dbReference type="Pfam" id="PF01522">
    <property type="entry name" value="Polysacc_deac_1"/>
    <property type="match status" value="1"/>
</dbReference>
<dbReference type="CDD" id="cd10941">
    <property type="entry name" value="CE4_PuuE_HpPgdA_like_2"/>
    <property type="match status" value="1"/>
</dbReference>
<dbReference type="InParanoid" id="B4D553"/>
<sequence>MKTFLFSIDLEEFYAERAEFQRTPLPELVERYLALLRRREMKATFFIVGEIAQKFPSVIRALAAEGHELACHTFDHIPLNERNPDTLRDDLRRNLDALAEFATTPVQGFRAPILSLGEKQQWAYEILAELGFTYSSSVLPAKNPLHGWPGFGLQPRRLHGVLEVPVTLSPFFGLEVPVGAGTYFRCLPFGSIQRRFTDHAEADTAIVGYFHPYDIDTAQERVMSRGVGGSRLLNTLLYFNRGGTLRRLESILDAGFRIMPYREFLPTLAHV</sequence>
<comment type="caution">
    <text evidence="2">The sequence shown here is derived from an EMBL/GenBank/DDBJ whole genome shotgun (WGS) entry which is preliminary data.</text>
</comment>
<dbReference type="Pfam" id="PF11959">
    <property type="entry name" value="DUF3473"/>
    <property type="match status" value="1"/>
</dbReference>
<accession>B4D553</accession>
<dbReference type="AlphaFoldDB" id="B4D553"/>
<dbReference type="Gene3D" id="3.20.20.370">
    <property type="entry name" value="Glycoside hydrolase/deacetylase"/>
    <property type="match status" value="1"/>
</dbReference>
<dbReference type="InterPro" id="IPR045235">
    <property type="entry name" value="PuuE_HpPgdA-like"/>
</dbReference>
<dbReference type="PANTHER" id="PTHR47561">
    <property type="entry name" value="POLYSACCHARIDE DEACETYLASE FAMILY PROTEIN (AFU_ORTHOLOGUE AFUA_6G05030)"/>
    <property type="match status" value="1"/>
</dbReference>
<evidence type="ECO:0000259" key="1">
    <source>
        <dbReference type="PROSITE" id="PS51677"/>
    </source>
</evidence>
<dbReference type="Proteomes" id="UP000005824">
    <property type="component" value="Unassembled WGS sequence"/>
</dbReference>
<proteinExistence type="predicted"/>
<organism evidence="2 3">
    <name type="scientific">Chthoniobacter flavus Ellin428</name>
    <dbReference type="NCBI Taxonomy" id="497964"/>
    <lineage>
        <taxon>Bacteria</taxon>
        <taxon>Pseudomonadati</taxon>
        <taxon>Verrucomicrobiota</taxon>
        <taxon>Spartobacteria</taxon>
        <taxon>Chthoniobacterales</taxon>
        <taxon>Chthoniobacteraceae</taxon>
        <taxon>Chthoniobacter</taxon>
    </lineage>
</organism>
<dbReference type="RefSeq" id="WP_006981366.1">
    <property type="nucleotide sequence ID" value="NZ_ABVL01000013.1"/>
</dbReference>
<name>B4D553_9BACT</name>
<dbReference type="GO" id="GO:0016810">
    <property type="term" value="F:hydrolase activity, acting on carbon-nitrogen (but not peptide) bonds"/>
    <property type="evidence" value="ECO:0007669"/>
    <property type="project" value="InterPro"/>
</dbReference>
<evidence type="ECO:0000313" key="2">
    <source>
        <dbReference type="EMBL" id="EDY18258.1"/>
    </source>
</evidence>
<keyword evidence="3" id="KW-1185">Reference proteome</keyword>
<gene>
    <name evidence="2" type="ORF">CfE428DRAFT_4042</name>
</gene>
<evidence type="ECO:0000313" key="3">
    <source>
        <dbReference type="Proteomes" id="UP000005824"/>
    </source>
</evidence>
<dbReference type="GO" id="GO:0005975">
    <property type="term" value="P:carbohydrate metabolic process"/>
    <property type="evidence" value="ECO:0007669"/>
    <property type="project" value="InterPro"/>
</dbReference>
<dbReference type="EMBL" id="ABVL01000013">
    <property type="protein sequence ID" value="EDY18258.1"/>
    <property type="molecule type" value="Genomic_DNA"/>
</dbReference>
<dbReference type="PANTHER" id="PTHR47561:SF1">
    <property type="entry name" value="POLYSACCHARIDE DEACETYLASE FAMILY PROTEIN (AFU_ORTHOLOGUE AFUA_6G05030)"/>
    <property type="match status" value="1"/>
</dbReference>
<dbReference type="eggNOG" id="COG0726">
    <property type="taxonomic scope" value="Bacteria"/>
</dbReference>
<dbReference type="SUPFAM" id="SSF88713">
    <property type="entry name" value="Glycoside hydrolase/deacetylase"/>
    <property type="match status" value="1"/>
</dbReference>
<reference evidence="2 3" key="1">
    <citation type="journal article" date="2011" name="J. Bacteriol.">
        <title>Genome sequence of Chthoniobacter flavus Ellin428, an aerobic heterotrophic soil bacterium.</title>
        <authorList>
            <person name="Kant R."/>
            <person name="van Passel M.W."/>
            <person name="Palva A."/>
            <person name="Lucas S."/>
            <person name="Lapidus A."/>
            <person name="Glavina Del Rio T."/>
            <person name="Dalin E."/>
            <person name="Tice H."/>
            <person name="Bruce D."/>
            <person name="Goodwin L."/>
            <person name="Pitluck S."/>
            <person name="Larimer F.W."/>
            <person name="Land M.L."/>
            <person name="Hauser L."/>
            <person name="Sangwan P."/>
            <person name="de Vos W.M."/>
            <person name="Janssen P.H."/>
            <person name="Smidt H."/>
        </authorList>
    </citation>
    <scope>NUCLEOTIDE SEQUENCE [LARGE SCALE GENOMIC DNA]</scope>
    <source>
        <strain evidence="2 3">Ellin428</strain>
    </source>
</reference>
<dbReference type="InterPro" id="IPR002509">
    <property type="entry name" value="NODB_dom"/>
</dbReference>
<feature type="domain" description="NodB homology" evidence="1">
    <location>
        <begin position="14"/>
        <end position="271"/>
    </location>
</feature>
<dbReference type="PROSITE" id="PS51677">
    <property type="entry name" value="NODB"/>
    <property type="match status" value="1"/>
</dbReference>
<dbReference type="STRING" id="497964.CfE428DRAFT_4042"/>
<dbReference type="InterPro" id="IPR022560">
    <property type="entry name" value="DUF3473"/>
</dbReference>